<proteinExistence type="predicted"/>
<gene>
    <name evidence="2" type="ORF">P278_32650</name>
</gene>
<keyword evidence="1" id="KW-1133">Transmembrane helix</keyword>
<accession>W2UI80</accession>
<evidence type="ECO:0000313" key="3">
    <source>
        <dbReference type="Proteomes" id="UP000018850"/>
    </source>
</evidence>
<keyword evidence="2" id="KW-0012">Acyltransferase</keyword>
<dbReference type="AlphaFoldDB" id="W2UI80"/>
<feature type="transmembrane region" description="Helical" evidence="1">
    <location>
        <begin position="59"/>
        <end position="79"/>
    </location>
</feature>
<organism evidence="2 3">
    <name type="scientific">Zhouia amylolytica AD3</name>
    <dbReference type="NCBI Taxonomy" id="1286632"/>
    <lineage>
        <taxon>Bacteria</taxon>
        <taxon>Pseudomonadati</taxon>
        <taxon>Bacteroidota</taxon>
        <taxon>Flavobacteriia</taxon>
        <taxon>Flavobacteriales</taxon>
        <taxon>Flavobacteriaceae</taxon>
        <taxon>Zhouia</taxon>
    </lineage>
</organism>
<keyword evidence="3" id="KW-1185">Reference proteome</keyword>
<dbReference type="EMBL" id="AYXY01000031">
    <property type="protein sequence ID" value="ETN93855.1"/>
    <property type="molecule type" value="Genomic_DNA"/>
</dbReference>
<reference evidence="2 3" key="2">
    <citation type="journal article" date="2016" name="Genome Announc.">
        <title>Draft Genome Sequence of Zhouia amylolytica AD3, Isolated from Tidal Flat Sediment.</title>
        <authorList>
            <person name="Jia B."/>
            <person name="Jin H.M."/>
            <person name="Lee H.J."/>
            <person name="Jeon C.O."/>
        </authorList>
    </citation>
    <scope>NUCLEOTIDE SEQUENCE [LARGE SCALE GENOMIC DNA]</scope>
    <source>
        <strain evidence="2 3">AD3</strain>
    </source>
</reference>
<name>W2UI80_9FLAO</name>
<comment type="caution">
    <text evidence="2">The sequence shown here is derived from an EMBL/GenBank/DDBJ whole genome shotgun (WGS) entry which is preliminary data.</text>
</comment>
<keyword evidence="1" id="KW-0472">Membrane</keyword>
<protein>
    <submittedName>
        <fullName evidence="2">Acyltransferase</fullName>
    </submittedName>
</protein>
<sequence>MKKRNGVPMGHPKSLRNMLYRSLGAKNFGVFWHYWNPIFGYYLGKLVFKPLRRYMPARLSLVFTFVFCGFIHDLVVLSIRGRMSYFFMIWFLFMAVGVLISRWLKHDLSRLPWLFRATYNLSYIGLTFYTASYVDYAISVLW</sequence>
<evidence type="ECO:0000313" key="2">
    <source>
        <dbReference type="EMBL" id="ETN93855.1"/>
    </source>
</evidence>
<keyword evidence="2" id="KW-0808">Transferase</keyword>
<feature type="transmembrane region" description="Helical" evidence="1">
    <location>
        <begin position="85"/>
        <end position="104"/>
    </location>
</feature>
<dbReference type="GO" id="GO:0016746">
    <property type="term" value="F:acyltransferase activity"/>
    <property type="evidence" value="ECO:0007669"/>
    <property type="project" value="UniProtKB-KW"/>
</dbReference>
<keyword evidence="1" id="KW-0812">Transmembrane</keyword>
<dbReference type="eggNOG" id="ENOG5032UMW">
    <property type="taxonomic scope" value="Bacteria"/>
</dbReference>
<dbReference type="Proteomes" id="UP000018850">
    <property type="component" value="Unassembled WGS sequence"/>
</dbReference>
<reference evidence="3" key="1">
    <citation type="submission" date="2013-11" db="EMBL/GenBank/DDBJ databases">
        <title>Draft genome sequence from a member of Zhouia, isolated tidal flat.</title>
        <authorList>
            <person name="Jin H."/>
            <person name="Jeon C.O."/>
        </authorList>
    </citation>
    <scope>NUCLEOTIDE SEQUENCE [LARGE SCALE GENOMIC DNA]</scope>
    <source>
        <strain evidence="3">AD3</strain>
    </source>
</reference>
<evidence type="ECO:0000256" key="1">
    <source>
        <dbReference type="SAM" id="Phobius"/>
    </source>
</evidence>